<sequence length="189" mass="20272">MPDALALLETRRTVSHVQLAEPGPSDAEIRRIVTVAARVPDHGKLAPWRFVLYRGEARAALDARLAPLYAARFPDTPAAKAAIETTRFSAVPLTVGVISKPTAHFKVPEWEQVLSAGAATLNLMLAAHALGYSAQWLTGWCCYDDEAAAILGARPGERFAGLVAIGTPTVPPVDRPRPSLDDILSDWSA</sequence>
<dbReference type="OrthoDB" id="9804207at2"/>
<dbReference type="PANTHER" id="PTHR43821:SF1">
    <property type="entry name" value="NAD(P)H NITROREDUCTASE YDJA-RELATED"/>
    <property type="match status" value="1"/>
</dbReference>
<dbReference type="RefSeq" id="WP_131311000.1">
    <property type="nucleotide sequence ID" value="NZ_SJFN01000032.1"/>
</dbReference>
<reference evidence="10 11" key="1">
    <citation type="submission" date="2019-02" db="EMBL/GenBank/DDBJ databases">
        <title>Siculibacillus lacustris gen. nov., sp. nov., a new rosette-forming bacterium isolated from a freshwater crater lake (Lake St. Ana, Romania).</title>
        <authorList>
            <person name="Felfoldi T."/>
            <person name="Marton Z."/>
            <person name="Szabo A."/>
            <person name="Mentes A."/>
            <person name="Boka K."/>
            <person name="Marialigeti K."/>
            <person name="Mathe I."/>
            <person name="Koncz M."/>
            <person name="Schumann P."/>
            <person name="Toth E."/>
        </authorList>
    </citation>
    <scope>NUCLEOTIDE SEQUENCE [LARGE SCALE GENOMIC DNA]</scope>
    <source>
        <strain evidence="10 11">SA-279</strain>
    </source>
</reference>
<keyword evidence="5 7" id="KW-0560">Oxidoreductase</keyword>
<dbReference type="Pfam" id="PF00881">
    <property type="entry name" value="Nitroreductase"/>
    <property type="match status" value="1"/>
</dbReference>
<evidence type="ECO:0000256" key="7">
    <source>
        <dbReference type="PIRNR" id="PIRNR000232"/>
    </source>
</evidence>
<protein>
    <recommendedName>
        <fullName evidence="7">Putative NAD(P)H nitroreductase</fullName>
        <ecNumber evidence="7">1.-.-.-</ecNumber>
    </recommendedName>
</protein>
<keyword evidence="2 7" id="KW-0285">Flavoprotein</keyword>
<dbReference type="SUPFAM" id="SSF55469">
    <property type="entry name" value="FMN-dependent nitroreductase-like"/>
    <property type="match status" value="1"/>
</dbReference>
<keyword evidence="11" id="KW-1185">Reference proteome</keyword>
<dbReference type="AlphaFoldDB" id="A0A4Q9VJL2"/>
<dbReference type="CDD" id="cd02135">
    <property type="entry name" value="YdjA-like"/>
    <property type="match status" value="1"/>
</dbReference>
<dbReference type="PIRSF" id="PIRSF000232">
    <property type="entry name" value="YdjA"/>
    <property type="match status" value="1"/>
</dbReference>
<evidence type="ECO:0000256" key="3">
    <source>
        <dbReference type="ARBA" id="ARBA00022643"/>
    </source>
</evidence>
<evidence type="ECO:0000313" key="11">
    <source>
        <dbReference type="Proteomes" id="UP000292781"/>
    </source>
</evidence>
<feature type="binding site" description="in other chain" evidence="8">
    <location>
        <begin position="11"/>
        <end position="13"/>
    </location>
    <ligand>
        <name>FMN</name>
        <dbReference type="ChEBI" id="CHEBI:58210"/>
        <note>ligand shared between dimeric partners</note>
    </ligand>
</feature>
<accession>A0A4Q9VJL2</accession>
<comment type="similarity">
    <text evidence="1 7">Belongs to the nitroreductase family.</text>
</comment>
<dbReference type="InterPro" id="IPR052530">
    <property type="entry name" value="NAD(P)H_nitroreductase"/>
</dbReference>
<dbReference type="GO" id="GO:0016491">
    <property type="term" value="F:oxidoreductase activity"/>
    <property type="evidence" value="ECO:0007669"/>
    <property type="project" value="UniProtKB-UniRule"/>
</dbReference>
<dbReference type="EMBL" id="SJFN01000032">
    <property type="protein sequence ID" value="TBW34623.1"/>
    <property type="molecule type" value="Genomic_DNA"/>
</dbReference>
<gene>
    <name evidence="10" type="ORF">EYW49_17915</name>
</gene>
<organism evidence="10 11">
    <name type="scientific">Siculibacillus lacustris</name>
    <dbReference type="NCBI Taxonomy" id="1549641"/>
    <lineage>
        <taxon>Bacteria</taxon>
        <taxon>Pseudomonadati</taxon>
        <taxon>Pseudomonadota</taxon>
        <taxon>Alphaproteobacteria</taxon>
        <taxon>Hyphomicrobiales</taxon>
        <taxon>Ancalomicrobiaceae</taxon>
        <taxon>Siculibacillus</taxon>
    </lineage>
</organism>
<dbReference type="Proteomes" id="UP000292781">
    <property type="component" value="Unassembled WGS sequence"/>
</dbReference>
<evidence type="ECO:0000256" key="1">
    <source>
        <dbReference type="ARBA" id="ARBA00007118"/>
    </source>
</evidence>
<dbReference type="PANTHER" id="PTHR43821">
    <property type="entry name" value="NAD(P)H NITROREDUCTASE YDJA-RELATED"/>
    <property type="match status" value="1"/>
</dbReference>
<feature type="binding site" description="in other chain" evidence="8">
    <location>
        <begin position="136"/>
        <end position="138"/>
    </location>
    <ligand>
        <name>FMN</name>
        <dbReference type="ChEBI" id="CHEBI:58210"/>
        <note>ligand shared between dimeric partners</note>
    </ligand>
</feature>
<comment type="caution">
    <text evidence="10">The sequence shown here is derived from an EMBL/GenBank/DDBJ whole genome shotgun (WGS) entry which is preliminary data.</text>
</comment>
<feature type="domain" description="Nitroreductase" evidence="9">
    <location>
        <begin position="10"/>
        <end position="166"/>
    </location>
</feature>
<dbReference type="EC" id="1.-.-.-" evidence="7"/>
<dbReference type="InterPro" id="IPR029479">
    <property type="entry name" value="Nitroreductase"/>
</dbReference>
<proteinExistence type="inferred from homology"/>
<evidence type="ECO:0000313" key="10">
    <source>
        <dbReference type="EMBL" id="TBW34623.1"/>
    </source>
</evidence>
<keyword evidence="6 7" id="KW-0520">NAD</keyword>
<evidence type="ECO:0000256" key="4">
    <source>
        <dbReference type="ARBA" id="ARBA00022857"/>
    </source>
</evidence>
<dbReference type="InterPro" id="IPR026021">
    <property type="entry name" value="YdjA-like"/>
</dbReference>
<feature type="binding site" evidence="8">
    <location>
        <position position="42"/>
    </location>
    <ligand>
        <name>FMN</name>
        <dbReference type="ChEBI" id="CHEBI:58210"/>
        <note>ligand shared between dimeric partners</note>
    </ligand>
</feature>
<evidence type="ECO:0000256" key="6">
    <source>
        <dbReference type="ARBA" id="ARBA00023027"/>
    </source>
</evidence>
<name>A0A4Q9VJL2_9HYPH</name>
<evidence type="ECO:0000256" key="2">
    <source>
        <dbReference type="ARBA" id="ARBA00022630"/>
    </source>
</evidence>
<feature type="binding site" evidence="8">
    <location>
        <position position="38"/>
    </location>
    <ligand>
        <name>FMN</name>
        <dbReference type="ChEBI" id="CHEBI:58210"/>
        <note>ligand shared between dimeric partners</note>
    </ligand>
</feature>
<dbReference type="InterPro" id="IPR000415">
    <property type="entry name" value="Nitroreductase-like"/>
</dbReference>
<comment type="cofactor">
    <cofactor evidence="8">
        <name>FMN</name>
        <dbReference type="ChEBI" id="CHEBI:58210"/>
    </cofactor>
    <text evidence="8">Binds 1 FMN per subunit.</text>
</comment>
<keyword evidence="4 7" id="KW-0521">NADP</keyword>
<evidence type="ECO:0000259" key="9">
    <source>
        <dbReference type="Pfam" id="PF00881"/>
    </source>
</evidence>
<keyword evidence="3 7" id="KW-0288">FMN</keyword>
<dbReference type="Gene3D" id="3.40.109.10">
    <property type="entry name" value="NADH Oxidase"/>
    <property type="match status" value="1"/>
</dbReference>
<evidence type="ECO:0000256" key="5">
    <source>
        <dbReference type="ARBA" id="ARBA00023002"/>
    </source>
</evidence>
<evidence type="ECO:0000256" key="8">
    <source>
        <dbReference type="PIRSR" id="PIRSR000232-1"/>
    </source>
</evidence>